<sequence>MDITINSNNYFGPGEYLLADSAYASASTLVPAYRVSNCSTPAKTEFNKREMRNQLRTPKEIEYLTQWVLTCALLHNLLAKIGDKWEELFNSFTINSENVANNTLQTRENLLELIDLNVIQ</sequence>
<dbReference type="Proteomes" id="UP001153365">
    <property type="component" value="Unassembled WGS sequence"/>
</dbReference>
<reference evidence="1" key="1">
    <citation type="submission" date="2022-06" db="EMBL/GenBank/DDBJ databases">
        <authorList>
            <consortium name="SYNGENTA / RWTH Aachen University"/>
        </authorList>
    </citation>
    <scope>NUCLEOTIDE SEQUENCE</scope>
</reference>
<comment type="caution">
    <text evidence="1">The sequence shown here is derived from an EMBL/GenBank/DDBJ whole genome shotgun (WGS) entry which is preliminary data.</text>
</comment>
<organism evidence="1 2">
    <name type="scientific">Phakopsora pachyrhizi</name>
    <name type="common">Asian soybean rust disease fungus</name>
    <dbReference type="NCBI Taxonomy" id="170000"/>
    <lineage>
        <taxon>Eukaryota</taxon>
        <taxon>Fungi</taxon>
        <taxon>Dikarya</taxon>
        <taxon>Basidiomycota</taxon>
        <taxon>Pucciniomycotina</taxon>
        <taxon>Pucciniomycetes</taxon>
        <taxon>Pucciniales</taxon>
        <taxon>Phakopsoraceae</taxon>
        <taxon>Phakopsora</taxon>
    </lineage>
</organism>
<evidence type="ECO:0008006" key="3">
    <source>
        <dbReference type="Google" id="ProtNLM"/>
    </source>
</evidence>
<gene>
    <name evidence="1" type="ORF">PPACK8108_LOCUS20728</name>
</gene>
<accession>A0AAV0BKN9</accession>
<protein>
    <recommendedName>
        <fullName evidence="3">DDE Tnp4 domain-containing protein</fullName>
    </recommendedName>
</protein>
<dbReference type="AlphaFoldDB" id="A0AAV0BKN9"/>
<evidence type="ECO:0000313" key="1">
    <source>
        <dbReference type="EMBL" id="CAH7686119.1"/>
    </source>
</evidence>
<name>A0AAV0BKN9_PHAPC</name>
<evidence type="ECO:0000313" key="2">
    <source>
        <dbReference type="Proteomes" id="UP001153365"/>
    </source>
</evidence>
<keyword evidence="2" id="KW-1185">Reference proteome</keyword>
<dbReference type="EMBL" id="CALTRL010005774">
    <property type="protein sequence ID" value="CAH7686119.1"/>
    <property type="molecule type" value="Genomic_DNA"/>
</dbReference>
<proteinExistence type="predicted"/>